<feature type="region of interest" description="Disordered" evidence="1">
    <location>
        <begin position="29"/>
        <end position="50"/>
    </location>
</feature>
<dbReference type="AlphaFoldDB" id="A0A7S3EJ67"/>
<protein>
    <submittedName>
        <fullName evidence="2">Uncharacterized protein</fullName>
    </submittedName>
</protein>
<dbReference type="EMBL" id="HBHW01033594">
    <property type="protein sequence ID" value="CAE0057869.1"/>
    <property type="molecule type" value="Transcribed_RNA"/>
</dbReference>
<evidence type="ECO:0000313" key="2">
    <source>
        <dbReference type="EMBL" id="CAE0057869.1"/>
    </source>
</evidence>
<gene>
    <name evidence="2" type="ORF">RMAR00112_LOCUS25923</name>
</gene>
<organism evidence="2">
    <name type="scientific">Rhodosorus marinus</name>
    <dbReference type="NCBI Taxonomy" id="101924"/>
    <lineage>
        <taxon>Eukaryota</taxon>
        <taxon>Rhodophyta</taxon>
        <taxon>Stylonematophyceae</taxon>
        <taxon>Stylonematales</taxon>
        <taxon>Stylonemataceae</taxon>
        <taxon>Rhodosorus</taxon>
    </lineage>
</organism>
<sequence length="311" mass="34574">MAFVASGGVVSRRGVRAVNIRRNAGKADGEKVNVGKTPVQDGSSVGDGRDGPVDFNALRAKVEQRVKDEGVPLDVLMNPAKVLDLEARLELEADSLTEEEREKLKATLIKEKRMVMQDWLRNVFLVQGWGSAAIGGIMASGHVPFVPDVPLGARTYTLNTAGRKGGARLESPYPLPTPKILTYATCFATVSWNRCPRILAYLALHYSSASSEKTCEMGKIRAKLCVPWNHSRQCDYAVLHQRTVDALDHRYGNHGHLLWVFLQCILQGRRCDRLTKDQRRPQVVRLGLVEIILFSIRSKARSSSPFPRRCS</sequence>
<proteinExistence type="predicted"/>
<accession>A0A7S3EJ67</accession>
<name>A0A7S3EJ67_9RHOD</name>
<reference evidence="2" key="1">
    <citation type="submission" date="2021-01" db="EMBL/GenBank/DDBJ databases">
        <authorList>
            <person name="Corre E."/>
            <person name="Pelletier E."/>
            <person name="Niang G."/>
            <person name="Scheremetjew M."/>
            <person name="Finn R."/>
            <person name="Kale V."/>
            <person name="Holt S."/>
            <person name="Cochrane G."/>
            <person name="Meng A."/>
            <person name="Brown T."/>
            <person name="Cohen L."/>
        </authorList>
    </citation>
    <scope>NUCLEOTIDE SEQUENCE</scope>
    <source>
        <strain evidence="2">CCMP 769</strain>
    </source>
</reference>
<evidence type="ECO:0000256" key="1">
    <source>
        <dbReference type="SAM" id="MobiDB-lite"/>
    </source>
</evidence>